<dbReference type="Proteomes" id="UP000216207">
    <property type="component" value="Unassembled WGS sequence"/>
</dbReference>
<dbReference type="EMBL" id="NPCC01000006">
    <property type="protein sequence ID" value="PAE89826.1"/>
    <property type="molecule type" value="Genomic_DNA"/>
</dbReference>
<accession>A0A268P252</accession>
<feature type="domain" description="M23ase beta-sheet core" evidence="2">
    <location>
        <begin position="228"/>
        <end position="325"/>
    </location>
</feature>
<sequence>MAENYTKPHRKELAQLSYLRRRVWLCLLVVLLSFSSFWPDTAASAQKQTDPNLYSERLALYKKMEVLTSVPWPYLAAVDSYERGLRKALRDREQAKGLVSIYYPKEEWVGALNPNINDNDPTTISLFEGIGLDGNGDGKANIEDDEDVLYTFARYLESHGYSDEDFRIALWHFYQREQSVNIVSGHAKVYETFQTLDLHQHAFVMPLHHHYSYRSTWGAKRGWGGRRIHEGTDIFANYNVPIQSSSYGIVETIGWNPYGGWRIGIRDLDNIYHYYAHLNGYEKGLEKGSIVKAGQVIGYCGSSGYGKPGTQGKFPPHLHYGMYRDNGISEWSFDPFPSLKQWERADKNAKKNNS</sequence>
<dbReference type="Pfam" id="PF01551">
    <property type="entry name" value="Peptidase_M23"/>
    <property type="match status" value="1"/>
</dbReference>
<name>A0A268P252_SHOCL</name>
<dbReference type="InterPro" id="IPR050570">
    <property type="entry name" value="Cell_wall_metabolism_enzyme"/>
</dbReference>
<protein>
    <submittedName>
        <fullName evidence="3">Peptidase M23</fullName>
    </submittedName>
</protein>
<dbReference type="InterPro" id="IPR016047">
    <property type="entry name" value="M23ase_b-sheet_dom"/>
</dbReference>
<dbReference type="AlphaFoldDB" id="A0A268P252"/>
<evidence type="ECO:0000256" key="1">
    <source>
        <dbReference type="ARBA" id="ARBA00022729"/>
    </source>
</evidence>
<organism evidence="3 4">
    <name type="scientific">Shouchella clausii</name>
    <name type="common">Alkalihalobacillus clausii</name>
    <dbReference type="NCBI Taxonomy" id="79880"/>
    <lineage>
        <taxon>Bacteria</taxon>
        <taxon>Bacillati</taxon>
        <taxon>Bacillota</taxon>
        <taxon>Bacilli</taxon>
        <taxon>Bacillales</taxon>
        <taxon>Bacillaceae</taxon>
        <taxon>Shouchella</taxon>
    </lineage>
</organism>
<keyword evidence="1" id="KW-0732">Signal</keyword>
<dbReference type="Gene3D" id="2.70.70.10">
    <property type="entry name" value="Glucose Permease (Domain IIA)"/>
    <property type="match status" value="1"/>
</dbReference>
<dbReference type="PANTHER" id="PTHR21666:SF289">
    <property type="entry name" value="L-ALA--D-GLU ENDOPEPTIDASE"/>
    <property type="match status" value="1"/>
</dbReference>
<evidence type="ECO:0000259" key="2">
    <source>
        <dbReference type="Pfam" id="PF01551"/>
    </source>
</evidence>
<dbReference type="CDD" id="cd12797">
    <property type="entry name" value="M23_peptidase"/>
    <property type="match status" value="1"/>
</dbReference>
<evidence type="ECO:0000313" key="4">
    <source>
        <dbReference type="Proteomes" id="UP000216207"/>
    </source>
</evidence>
<proteinExistence type="predicted"/>
<dbReference type="SUPFAM" id="SSF51261">
    <property type="entry name" value="Duplicated hybrid motif"/>
    <property type="match status" value="1"/>
</dbReference>
<evidence type="ECO:0000313" key="3">
    <source>
        <dbReference type="EMBL" id="PAE89826.1"/>
    </source>
</evidence>
<gene>
    <name evidence="3" type="ORF">CHH72_06100</name>
</gene>
<dbReference type="OMA" id="YGMYKDN"/>
<dbReference type="InterPro" id="IPR011055">
    <property type="entry name" value="Dup_hybrid_motif"/>
</dbReference>
<reference evidence="3 4" key="1">
    <citation type="submission" date="2017-07" db="EMBL/GenBank/DDBJ databases">
        <title>Isolation and whole genome analysis of endospore-forming bacteria from heroin.</title>
        <authorList>
            <person name="Kalinowski J."/>
            <person name="Ahrens B."/>
            <person name="Al-Dilaimi A."/>
            <person name="Winkler A."/>
            <person name="Wibberg D."/>
            <person name="Schleenbecker U."/>
            <person name="Ruckert C."/>
            <person name="Wolfel R."/>
            <person name="Grass G."/>
        </authorList>
    </citation>
    <scope>NUCLEOTIDE SEQUENCE [LARGE SCALE GENOMIC DNA]</scope>
    <source>
        <strain evidence="3 4">7539</strain>
    </source>
</reference>
<dbReference type="PANTHER" id="PTHR21666">
    <property type="entry name" value="PEPTIDASE-RELATED"/>
    <property type="match status" value="1"/>
</dbReference>
<dbReference type="GO" id="GO:0004222">
    <property type="term" value="F:metalloendopeptidase activity"/>
    <property type="evidence" value="ECO:0007669"/>
    <property type="project" value="TreeGrafter"/>
</dbReference>
<comment type="caution">
    <text evidence="3">The sequence shown here is derived from an EMBL/GenBank/DDBJ whole genome shotgun (WGS) entry which is preliminary data.</text>
</comment>